<dbReference type="PRINTS" id="PR00038">
    <property type="entry name" value="HTHLUXR"/>
</dbReference>
<comment type="caution">
    <text evidence="5">The sequence shown here is derived from an EMBL/GenBank/DDBJ whole genome shotgun (WGS) entry which is preliminary data.</text>
</comment>
<dbReference type="PANTHER" id="PTHR44688:SF16">
    <property type="entry name" value="DNA-BINDING TRANSCRIPTIONAL ACTIVATOR DEVR_DOSR"/>
    <property type="match status" value="1"/>
</dbReference>
<dbReference type="InterPro" id="IPR000792">
    <property type="entry name" value="Tscrpt_reg_LuxR_C"/>
</dbReference>
<evidence type="ECO:0000256" key="3">
    <source>
        <dbReference type="ARBA" id="ARBA00023163"/>
    </source>
</evidence>
<gene>
    <name evidence="5" type="ORF">HNO88_004470</name>
</gene>
<dbReference type="RefSeq" id="WP_184250875.1">
    <property type="nucleotide sequence ID" value="NZ_JACHLR010000061.1"/>
</dbReference>
<keyword evidence="1" id="KW-0805">Transcription regulation</keyword>
<dbReference type="CDD" id="cd06170">
    <property type="entry name" value="LuxR_C_like"/>
    <property type="match status" value="1"/>
</dbReference>
<evidence type="ECO:0000259" key="4">
    <source>
        <dbReference type="PROSITE" id="PS50043"/>
    </source>
</evidence>
<dbReference type="SUPFAM" id="SSF46894">
    <property type="entry name" value="C-terminal effector domain of the bipartite response regulators"/>
    <property type="match status" value="1"/>
</dbReference>
<protein>
    <submittedName>
        <fullName evidence="5">FixJ family two-component response regulator</fullName>
    </submittedName>
</protein>
<dbReference type="Pfam" id="PF00196">
    <property type="entry name" value="GerE"/>
    <property type="match status" value="1"/>
</dbReference>
<dbReference type="SMART" id="SM00421">
    <property type="entry name" value="HTH_LUXR"/>
    <property type="match status" value="1"/>
</dbReference>
<dbReference type="InterPro" id="IPR016032">
    <property type="entry name" value="Sig_transdc_resp-reg_C-effctor"/>
</dbReference>
<dbReference type="GO" id="GO:0006355">
    <property type="term" value="P:regulation of DNA-templated transcription"/>
    <property type="evidence" value="ECO:0007669"/>
    <property type="project" value="InterPro"/>
</dbReference>
<evidence type="ECO:0000256" key="2">
    <source>
        <dbReference type="ARBA" id="ARBA00023125"/>
    </source>
</evidence>
<dbReference type="PROSITE" id="PS00622">
    <property type="entry name" value="HTH_LUXR_1"/>
    <property type="match status" value="1"/>
</dbReference>
<feature type="domain" description="HTH luxR-type" evidence="4">
    <location>
        <begin position="132"/>
        <end position="197"/>
    </location>
</feature>
<reference evidence="5 6" key="1">
    <citation type="submission" date="2020-08" db="EMBL/GenBank/DDBJ databases">
        <title>Functional genomics of gut bacteria from endangered species of beetles.</title>
        <authorList>
            <person name="Carlos-Shanley C."/>
        </authorList>
    </citation>
    <scope>NUCLEOTIDE SEQUENCE [LARGE SCALE GENOMIC DNA]</scope>
    <source>
        <strain evidence="5 6">S00245</strain>
    </source>
</reference>
<dbReference type="Gene3D" id="1.10.10.10">
    <property type="entry name" value="Winged helix-like DNA-binding domain superfamily/Winged helix DNA-binding domain"/>
    <property type="match status" value="1"/>
</dbReference>
<dbReference type="InterPro" id="IPR011006">
    <property type="entry name" value="CheY-like_superfamily"/>
</dbReference>
<keyword evidence="6" id="KW-1185">Reference proteome</keyword>
<name>A0A7W7KE10_9SPHN</name>
<proteinExistence type="predicted"/>
<keyword evidence="3" id="KW-0804">Transcription</keyword>
<dbReference type="AlphaFoldDB" id="A0A7W7KE10"/>
<sequence length="201" mass="22687">MDRYNAISLIEPDTRQRAEQSKSLNGGRFHIEPYENVREFIEQGNVDTLVLMRDEDNQVDRILSDMRMRNYWSPTLVHTNSFDPVRCSQLMLQGVVGVLPSPINRSNLERFLAESSSQITALIDQRYGAADARQKLQTLTKRELDVLTQLQHGLSNREIGEKLSISPRTVEVHRGNMLRKLGASTALAAIRVSVEANLLGG</sequence>
<dbReference type="PANTHER" id="PTHR44688">
    <property type="entry name" value="DNA-BINDING TRANSCRIPTIONAL ACTIVATOR DEVR_DOSR"/>
    <property type="match status" value="1"/>
</dbReference>
<dbReference type="EMBL" id="JACHLR010000061">
    <property type="protein sequence ID" value="MBB4861116.1"/>
    <property type="molecule type" value="Genomic_DNA"/>
</dbReference>
<dbReference type="GO" id="GO:0003677">
    <property type="term" value="F:DNA binding"/>
    <property type="evidence" value="ECO:0007669"/>
    <property type="project" value="UniProtKB-KW"/>
</dbReference>
<evidence type="ECO:0000256" key="1">
    <source>
        <dbReference type="ARBA" id="ARBA00023015"/>
    </source>
</evidence>
<dbReference type="PROSITE" id="PS50043">
    <property type="entry name" value="HTH_LUXR_2"/>
    <property type="match status" value="1"/>
</dbReference>
<dbReference type="SUPFAM" id="SSF52172">
    <property type="entry name" value="CheY-like"/>
    <property type="match status" value="1"/>
</dbReference>
<dbReference type="InterPro" id="IPR036388">
    <property type="entry name" value="WH-like_DNA-bd_sf"/>
</dbReference>
<accession>A0A7W7KE10</accession>
<evidence type="ECO:0000313" key="6">
    <source>
        <dbReference type="Proteomes" id="UP000555448"/>
    </source>
</evidence>
<keyword evidence="2" id="KW-0238">DNA-binding</keyword>
<dbReference type="Proteomes" id="UP000555448">
    <property type="component" value="Unassembled WGS sequence"/>
</dbReference>
<evidence type="ECO:0000313" key="5">
    <source>
        <dbReference type="EMBL" id="MBB4861116.1"/>
    </source>
</evidence>
<organism evidence="5 6">
    <name type="scientific">Novosphingobium chloroacetimidivorans</name>
    <dbReference type="NCBI Taxonomy" id="1428314"/>
    <lineage>
        <taxon>Bacteria</taxon>
        <taxon>Pseudomonadati</taxon>
        <taxon>Pseudomonadota</taxon>
        <taxon>Alphaproteobacteria</taxon>
        <taxon>Sphingomonadales</taxon>
        <taxon>Sphingomonadaceae</taxon>
        <taxon>Novosphingobium</taxon>
    </lineage>
</organism>